<evidence type="ECO:0000313" key="2">
    <source>
        <dbReference type="EMBL" id="AXV05682.1"/>
    </source>
</evidence>
<reference evidence="2 3" key="1">
    <citation type="submission" date="2018-09" db="EMBL/GenBank/DDBJ databases">
        <title>Complete genome sequence of Euzebya sp. DY32-46 isolated from seawater of Pacific Ocean.</title>
        <authorList>
            <person name="Xu L."/>
            <person name="Wu Y.-H."/>
            <person name="Xu X.-W."/>
        </authorList>
    </citation>
    <scope>NUCLEOTIDE SEQUENCE [LARGE SCALE GENOMIC DNA]</scope>
    <source>
        <strain evidence="2 3">DY32-46</strain>
    </source>
</reference>
<sequence>MSNRDRRGRGTRADNDLRHRPTDGFRTASTARFLVLVRGAVAALPGDLRAHLDPVELVVTDVPSRRSLEEVRPSGDVPLARVGLARDDTPARLTVHRRPIELRASTREELQGLLGQAVEDAVREALGLGPSS</sequence>
<name>A0A346XTY5_9ACTN</name>
<accession>A0A346XTY5</accession>
<dbReference type="OrthoDB" id="4966605at2"/>
<gene>
    <name evidence="2" type="ORF">DVS28_a0981</name>
</gene>
<evidence type="ECO:0008006" key="4">
    <source>
        <dbReference type="Google" id="ProtNLM"/>
    </source>
</evidence>
<dbReference type="KEGG" id="euz:DVS28_a0981"/>
<keyword evidence="3" id="KW-1185">Reference proteome</keyword>
<dbReference type="EMBL" id="CP031165">
    <property type="protein sequence ID" value="AXV05682.1"/>
    <property type="molecule type" value="Genomic_DNA"/>
</dbReference>
<organism evidence="2 3">
    <name type="scientific">Euzebya pacifica</name>
    <dbReference type="NCBI Taxonomy" id="1608957"/>
    <lineage>
        <taxon>Bacteria</taxon>
        <taxon>Bacillati</taxon>
        <taxon>Actinomycetota</taxon>
        <taxon>Nitriliruptoria</taxon>
        <taxon>Euzebyales</taxon>
    </lineage>
</organism>
<protein>
    <recommendedName>
        <fullName evidence="4">Zinicin-like metallopeptidase</fullName>
    </recommendedName>
</protein>
<feature type="compositionally biased region" description="Basic residues" evidence="1">
    <location>
        <begin position="1"/>
        <end position="10"/>
    </location>
</feature>
<proteinExistence type="predicted"/>
<evidence type="ECO:0000313" key="3">
    <source>
        <dbReference type="Proteomes" id="UP000264006"/>
    </source>
</evidence>
<dbReference type="AlphaFoldDB" id="A0A346XTY5"/>
<dbReference type="SUPFAM" id="SSF55486">
    <property type="entry name" value="Metalloproteases ('zincins'), catalytic domain"/>
    <property type="match status" value="1"/>
</dbReference>
<dbReference type="Proteomes" id="UP000264006">
    <property type="component" value="Chromosome"/>
</dbReference>
<feature type="compositionally biased region" description="Basic and acidic residues" evidence="1">
    <location>
        <begin position="11"/>
        <end position="23"/>
    </location>
</feature>
<dbReference type="CDD" id="cd12954">
    <property type="entry name" value="MMP_TTHA0227_like_1"/>
    <property type="match status" value="1"/>
</dbReference>
<dbReference type="InterPro" id="IPR038555">
    <property type="entry name" value="Zincin_1_sf"/>
</dbReference>
<evidence type="ECO:0000256" key="1">
    <source>
        <dbReference type="SAM" id="MobiDB-lite"/>
    </source>
</evidence>
<dbReference type="RefSeq" id="WP_114590453.1">
    <property type="nucleotide sequence ID" value="NZ_CP031165.1"/>
</dbReference>
<dbReference type="Gene3D" id="3.30.2010.20">
    <property type="match status" value="1"/>
</dbReference>
<feature type="region of interest" description="Disordered" evidence="1">
    <location>
        <begin position="1"/>
        <end position="23"/>
    </location>
</feature>